<evidence type="ECO:0000313" key="2">
    <source>
        <dbReference type="Proteomes" id="UP001152604"/>
    </source>
</evidence>
<keyword evidence="2" id="KW-1185">Reference proteome</keyword>
<sequence>MKTSLFIISGTVLSAGCAYLTLQSFSRAKPWWDSPLSQYSVAIVWPSMAIDWPEIIRP</sequence>
<dbReference type="EMBL" id="CAKXZS010000051">
    <property type="protein sequence ID" value="CAH2406773.1"/>
    <property type="molecule type" value="Genomic_DNA"/>
</dbReference>
<accession>A0ABM9EBY3</accession>
<name>A0ABM9EBY3_9HYPH</name>
<organism evidence="1 2">
    <name type="scientific">Mesorhizobium ventifaucium</name>
    <dbReference type="NCBI Taxonomy" id="666020"/>
    <lineage>
        <taxon>Bacteria</taxon>
        <taxon>Pseudomonadati</taxon>
        <taxon>Pseudomonadota</taxon>
        <taxon>Alphaproteobacteria</taxon>
        <taxon>Hyphomicrobiales</taxon>
        <taxon>Phyllobacteriaceae</taxon>
        <taxon>Mesorhizobium</taxon>
    </lineage>
</organism>
<evidence type="ECO:0000313" key="1">
    <source>
        <dbReference type="EMBL" id="CAH2406773.1"/>
    </source>
</evidence>
<proteinExistence type="predicted"/>
<dbReference type="Proteomes" id="UP001152604">
    <property type="component" value="Unassembled WGS sequence"/>
</dbReference>
<reference evidence="1" key="1">
    <citation type="submission" date="2022-03" db="EMBL/GenBank/DDBJ databases">
        <authorList>
            <person name="Brunel B."/>
        </authorList>
    </citation>
    <scope>NUCLEOTIDE SEQUENCE</scope>
    <source>
        <strain evidence="1">STM4922sample</strain>
    </source>
</reference>
<comment type="caution">
    <text evidence="1">The sequence shown here is derived from an EMBL/GenBank/DDBJ whole genome shotgun (WGS) entry which is preliminary data.</text>
</comment>
<dbReference type="PROSITE" id="PS51257">
    <property type="entry name" value="PROKAR_LIPOPROTEIN"/>
    <property type="match status" value="1"/>
</dbReference>
<protein>
    <submittedName>
        <fullName evidence="1">Uncharacterized protein</fullName>
    </submittedName>
</protein>
<gene>
    <name evidence="1" type="ORF">MES4922_550014</name>
</gene>